<protein>
    <submittedName>
        <fullName evidence="2">Uncharacterized protein</fullName>
    </submittedName>
</protein>
<dbReference type="AlphaFoldDB" id="A0AAP7CLV7"/>
<proteinExistence type="predicted"/>
<dbReference type="RefSeq" id="WP_169044799.1">
    <property type="nucleotide sequence ID" value="NZ_JABBYB010000009.1"/>
</dbReference>
<evidence type="ECO:0000313" key="3">
    <source>
        <dbReference type="Proteomes" id="UP000549590"/>
    </source>
</evidence>
<evidence type="ECO:0000313" key="2">
    <source>
        <dbReference type="EMBL" id="NMP03948.1"/>
    </source>
</evidence>
<sequence length="243" mass="27880">MLTLGNNLQPQYELIGQEQTPIIIIDNYLSEPQKLINLAQSADESDENHAQNQGEFKPDELTQYPGLRMPLPKQYVVDYLKLLIQGLYNVFNIGQTLTPYPKDNTLSLITKTEQQLSPIQTLPHFDTNDPNLIAIIHYLGEGEHGGTGFFRHKKTGFETISTKRKNTYLMHAQHILERSKVKPSYCTTQHNEFECYKHIEYKPNRLIVFPGYLLHTSLLNTSTDISSCPQTGRLTANMFVHFK</sequence>
<gene>
    <name evidence="2" type="ORF">HHE94_14685</name>
</gene>
<dbReference type="EMBL" id="JABBYB010000009">
    <property type="protein sequence ID" value="NMP03948.1"/>
    <property type="molecule type" value="Genomic_DNA"/>
</dbReference>
<evidence type="ECO:0000256" key="1">
    <source>
        <dbReference type="SAM" id="MobiDB-lite"/>
    </source>
</evidence>
<name>A0AAP7CLV7_9GAMM</name>
<dbReference type="Proteomes" id="UP000549590">
    <property type="component" value="Unassembled WGS sequence"/>
</dbReference>
<organism evidence="2 3">
    <name type="scientific">Pseudoalteromonas arctica</name>
    <dbReference type="NCBI Taxonomy" id="394751"/>
    <lineage>
        <taxon>Bacteria</taxon>
        <taxon>Pseudomonadati</taxon>
        <taxon>Pseudomonadota</taxon>
        <taxon>Gammaproteobacteria</taxon>
        <taxon>Alteromonadales</taxon>
        <taxon>Pseudoalteromonadaceae</taxon>
        <taxon>Pseudoalteromonas</taxon>
    </lineage>
</organism>
<reference evidence="2 3" key="1">
    <citation type="submission" date="2020-04" db="EMBL/GenBank/DDBJ databases">
        <title>Genome sequencing and assembly of Pseudoalteromonas arctica.</title>
        <authorList>
            <person name="Cook G.M."/>
        </authorList>
    </citation>
    <scope>NUCLEOTIDE SEQUENCE [LARGE SCALE GENOMIC DNA]</scope>
    <source>
        <strain evidence="2 3">NEC-BIFX-2020_001</strain>
    </source>
</reference>
<dbReference type="InterPro" id="IPR045617">
    <property type="entry name" value="DUF6445"/>
</dbReference>
<feature type="region of interest" description="Disordered" evidence="1">
    <location>
        <begin position="41"/>
        <end position="61"/>
    </location>
</feature>
<dbReference type="Pfam" id="PF20043">
    <property type="entry name" value="DUF6445"/>
    <property type="match status" value="1"/>
</dbReference>
<accession>A0AAP7CLV7</accession>
<comment type="caution">
    <text evidence="2">The sequence shown here is derived from an EMBL/GenBank/DDBJ whole genome shotgun (WGS) entry which is preliminary data.</text>
</comment>